<dbReference type="AlphaFoldDB" id="A0A2J6QI61"/>
<dbReference type="Proteomes" id="UP000235672">
    <property type="component" value="Unassembled WGS sequence"/>
</dbReference>
<reference evidence="1 2" key="1">
    <citation type="submission" date="2016-05" db="EMBL/GenBank/DDBJ databases">
        <title>A degradative enzymes factory behind the ericoid mycorrhizal symbiosis.</title>
        <authorList>
            <consortium name="DOE Joint Genome Institute"/>
            <person name="Martino E."/>
            <person name="Morin E."/>
            <person name="Grelet G."/>
            <person name="Kuo A."/>
            <person name="Kohler A."/>
            <person name="Daghino S."/>
            <person name="Barry K."/>
            <person name="Choi C."/>
            <person name="Cichocki N."/>
            <person name="Clum A."/>
            <person name="Copeland A."/>
            <person name="Hainaut M."/>
            <person name="Haridas S."/>
            <person name="Labutti K."/>
            <person name="Lindquist E."/>
            <person name="Lipzen A."/>
            <person name="Khouja H.-R."/>
            <person name="Murat C."/>
            <person name="Ohm R."/>
            <person name="Olson A."/>
            <person name="Spatafora J."/>
            <person name="Veneault-Fourrey C."/>
            <person name="Henrissat B."/>
            <person name="Grigoriev I."/>
            <person name="Martin F."/>
            <person name="Perotto S."/>
        </authorList>
    </citation>
    <scope>NUCLEOTIDE SEQUENCE [LARGE SCALE GENOMIC DNA]</scope>
    <source>
        <strain evidence="1 2">UAMH 7357</strain>
    </source>
</reference>
<sequence length="254" mass="29458">MSYKATMHLDIVDKIYDFGENTRESITIFVGLNQNAFDANKTLSALHSGYLKGKLPEIEHQGAKKISLPEFNACQFAEFICWIRSYRWVPVPIHGDLDCLGERFWQPGSLLRAPGFQNAAMDDIRRWCKDSKAKSWPDSKDIDLIYRLADPRAKLRRFAADSEQLFKNWPALTTEVAHAAEEDWNGTYPWDDENRERYMQDEVPLDQLWEEHILARRSIKEIKQAGKNNCLRSVIELDHLERDEGKGQKKAKTS</sequence>
<evidence type="ECO:0000313" key="2">
    <source>
        <dbReference type="Proteomes" id="UP000235672"/>
    </source>
</evidence>
<evidence type="ECO:0008006" key="3">
    <source>
        <dbReference type="Google" id="ProtNLM"/>
    </source>
</evidence>
<organism evidence="1 2">
    <name type="scientific">Hyaloscypha hepaticicola</name>
    <dbReference type="NCBI Taxonomy" id="2082293"/>
    <lineage>
        <taxon>Eukaryota</taxon>
        <taxon>Fungi</taxon>
        <taxon>Dikarya</taxon>
        <taxon>Ascomycota</taxon>
        <taxon>Pezizomycotina</taxon>
        <taxon>Leotiomycetes</taxon>
        <taxon>Helotiales</taxon>
        <taxon>Hyaloscyphaceae</taxon>
        <taxon>Hyaloscypha</taxon>
    </lineage>
</organism>
<evidence type="ECO:0000313" key="1">
    <source>
        <dbReference type="EMBL" id="PMD25950.1"/>
    </source>
</evidence>
<dbReference type="EMBL" id="KZ613469">
    <property type="protein sequence ID" value="PMD25950.1"/>
    <property type="molecule type" value="Genomic_DNA"/>
</dbReference>
<proteinExistence type="predicted"/>
<name>A0A2J6QI61_9HELO</name>
<gene>
    <name evidence="1" type="ORF">NA56DRAFT_699026</name>
</gene>
<accession>A0A2J6QI61</accession>
<keyword evidence="2" id="KW-1185">Reference proteome</keyword>
<protein>
    <recommendedName>
        <fullName evidence="3">BTB domain-containing protein</fullName>
    </recommendedName>
</protein>
<dbReference type="OrthoDB" id="1022638at2759"/>